<dbReference type="SUPFAM" id="SSF46785">
    <property type="entry name" value="Winged helix' DNA-binding domain"/>
    <property type="match status" value="1"/>
</dbReference>
<dbReference type="CDD" id="cd00090">
    <property type="entry name" value="HTH_ARSR"/>
    <property type="match status" value="1"/>
</dbReference>
<proteinExistence type="predicted"/>
<dbReference type="InterPro" id="IPR011991">
    <property type="entry name" value="ArsR-like_HTH"/>
</dbReference>
<dbReference type="EMBL" id="DXAJ01000082">
    <property type="protein sequence ID" value="HJA02802.1"/>
    <property type="molecule type" value="Genomic_DNA"/>
</dbReference>
<dbReference type="Gene3D" id="1.10.10.10">
    <property type="entry name" value="Winged helix-like DNA-binding domain superfamily/Winged helix DNA-binding domain"/>
    <property type="match status" value="1"/>
</dbReference>
<reference evidence="2" key="2">
    <citation type="submission" date="2021-04" db="EMBL/GenBank/DDBJ databases">
        <authorList>
            <person name="Gilroy R."/>
        </authorList>
    </citation>
    <scope>NUCLEOTIDE SEQUENCE</scope>
    <source>
        <strain evidence="2">CHK156-179</strain>
    </source>
</reference>
<dbReference type="InterPro" id="IPR036390">
    <property type="entry name" value="WH_DNA-bd_sf"/>
</dbReference>
<accession>A0A9D2H2M1</accession>
<dbReference type="GO" id="GO:0003700">
    <property type="term" value="F:DNA-binding transcription factor activity"/>
    <property type="evidence" value="ECO:0007669"/>
    <property type="project" value="InterPro"/>
</dbReference>
<dbReference type="AlphaFoldDB" id="A0A9D2H2M1"/>
<feature type="domain" description="HTH arsR-type" evidence="1">
    <location>
        <begin position="11"/>
        <end position="95"/>
    </location>
</feature>
<protein>
    <submittedName>
        <fullName evidence="2">Helix-turn-helix domain-containing protein</fullName>
    </submittedName>
</protein>
<evidence type="ECO:0000313" key="3">
    <source>
        <dbReference type="Proteomes" id="UP000824221"/>
    </source>
</evidence>
<dbReference type="Proteomes" id="UP000824221">
    <property type="component" value="Unassembled WGS sequence"/>
</dbReference>
<reference evidence="2" key="1">
    <citation type="journal article" date="2021" name="PeerJ">
        <title>Extensive microbial diversity within the chicken gut microbiome revealed by metagenomics and culture.</title>
        <authorList>
            <person name="Gilroy R."/>
            <person name="Ravi A."/>
            <person name="Getino M."/>
            <person name="Pursley I."/>
            <person name="Horton D.L."/>
            <person name="Alikhan N.F."/>
            <person name="Baker D."/>
            <person name="Gharbi K."/>
            <person name="Hall N."/>
            <person name="Watson M."/>
            <person name="Adriaenssens E.M."/>
            <person name="Foster-Nyarko E."/>
            <person name="Jarju S."/>
            <person name="Secka A."/>
            <person name="Antonio M."/>
            <person name="Oren A."/>
            <person name="Chaudhuri R.R."/>
            <person name="La Ragione R."/>
            <person name="Hildebrand F."/>
            <person name="Pallen M.J."/>
        </authorList>
    </citation>
    <scope>NUCLEOTIDE SEQUENCE</scope>
    <source>
        <strain evidence="2">CHK156-179</strain>
    </source>
</reference>
<evidence type="ECO:0000313" key="2">
    <source>
        <dbReference type="EMBL" id="HJA02802.1"/>
    </source>
</evidence>
<evidence type="ECO:0000259" key="1">
    <source>
        <dbReference type="SMART" id="SM00418"/>
    </source>
</evidence>
<dbReference type="SMART" id="SM00418">
    <property type="entry name" value="HTH_ARSR"/>
    <property type="match status" value="1"/>
</dbReference>
<name>A0A9D2H2M1_9FIRM</name>
<comment type="caution">
    <text evidence="2">The sequence shown here is derived from an EMBL/GenBank/DDBJ whole genome shotgun (WGS) entry which is preliminary data.</text>
</comment>
<dbReference type="Pfam" id="PF13412">
    <property type="entry name" value="HTH_24"/>
    <property type="match status" value="1"/>
</dbReference>
<dbReference type="InterPro" id="IPR001845">
    <property type="entry name" value="HTH_ArsR_DNA-bd_dom"/>
</dbReference>
<gene>
    <name evidence="2" type="ORF">H9797_05435</name>
</gene>
<dbReference type="InterPro" id="IPR036388">
    <property type="entry name" value="WH-like_DNA-bd_sf"/>
</dbReference>
<organism evidence="2 3">
    <name type="scientific">Candidatus Gallimonas gallistercoris</name>
    <dbReference type="NCBI Taxonomy" id="2838602"/>
    <lineage>
        <taxon>Bacteria</taxon>
        <taxon>Bacillati</taxon>
        <taxon>Bacillota</taxon>
        <taxon>Clostridia</taxon>
        <taxon>Candidatus Gallimonas</taxon>
    </lineage>
</organism>
<sequence length="303" mass="33850">MIYLKDFKQGRLLYEALDSDIRLGILNELLQKGELNLAYFAKAFNVSNGAITAHIKKLYEAGLIEITTSSGKRGTQKICRLAADKIVIDFVNEVQAEGRVESAHIDIGHYVSYDIHPTCGLGTSEKAIGRFDDPCCFSYPERIKAGILWFAWGHVEYLIPNYLTPESELLELQFSMELASEAPGYAAYYPSDIHFAVNGHELGYFKSRGEYNDRPGNCNPAWWSGNLGQYGKKVLVVVNRKGSYICGLKVSETTLDDLDLKAGDQIRFRIFVPEDAVHRGGVTLFGRGFGDYDEGIVCNFVCK</sequence>